<comment type="similarity">
    <text evidence="1">Belongs to the Gfa family.</text>
</comment>
<dbReference type="RefSeq" id="XP_018071680.1">
    <property type="nucleotide sequence ID" value="XM_018211842.1"/>
</dbReference>
<evidence type="ECO:0000256" key="1">
    <source>
        <dbReference type="ARBA" id="ARBA00005495"/>
    </source>
</evidence>
<accession>A0A194XAY0</accession>
<dbReference type="InterPro" id="IPR011057">
    <property type="entry name" value="Mss4-like_sf"/>
</dbReference>
<name>A0A194XAY0_MOLSC</name>
<dbReference type="OrthoDB" id="428768at2759"/>
<gene>
    <name evidence="6" type="ORF">LY89DRAFT_644742</name>
</gene>
<keyword evidence="2" id="KW-0479">Metal-binding</keyword>
<dbReference type="PANTHER" id="PTHR33337">
    <property type="entry name" value="GFA DOMAIN-CONTAINING PROTEIN"/>
    <property type="match status" value="1"/>
</dbReference>
<dbReference type="Pfam" id="PF04828">
    <property type="entry name" value="GFA"/>
    <property type="match status" value="1"/>
</dbReference>
<dbReference type="SUPFAM" id="SSF51316">
    <property type="entry name" value="Mss4-like"/>
    <property type="match status" value="1"/>
</dbReference>
<dbReference type="Gene3D" id="3.90.1590.10">
    <property type="entry name" value="glutathione-dependent formaldehyde- activating enzyme (gfa)"/>
    <property type="match status" value="1"/>
</dbReference>
<dbReference type="InterPro" id="IPR006913">
    <property type="entry name" value="CENP-V/GFA"/>
</dbReference>
<dbReference type="EMBL" id="KQ947414">
    <property type="protein sequence ID" value="KUJ17325.1"/>
    <property type="molecule type" value="Genomic_DNA"/>
</dbReference>
<dbReference type="InParanoid" id="A0A194XAY0"/>
<dbReference type="PROSITE" id="PS51891">
    <property type="entry name" value="CENP_V_GFA"/>
    <property type="match status" value="1"/>
</dbReference>
<sequence>MASSVTAASTADRSKPFIPLAGLATDGWSNENEATATCFCGAVQMAFPLKAPGYVGSFICNCYDCHKITASMFASNFITLESHTRYIRGKDNITIFKQDKTMFRHGNSMANHFCKSCGTLLYRVGSAWPGQYIMRIGTVDDFNLHDTVLKPQQELFIKDRVSWLHGMDGEKGVQQLQRMVD</sequence>
<proteinExistence type="inferred from homology"/>
<evidence type="ECO:0000313" key="6">
    <source>
        <dbReference type="EMBL" id="KUJ17325.1"/>
    </source>
</evidence>
<dbReference type="PANTHER" id="PTHR33337:SF8">
    <property type="entry name" value="CENP-V_GFA DOMAIN-CONTAINING PROTEIN"/>
    <property type="match status" value="1"/>
</dbReference>
<evidence type="ECO:0000256" key="2">
    <source>
        <dbReference type="ARBA" id="ARBA00022723"/>
    </source>
</evidence>
<evidence type="ECO:0000256" key="4">
    <source>
        <dbReference type="ARBA" id="ARBA00023239"/>
    </source>
</evidence>
<evidence type="ECO:0000313" key="7">
    <source>
        <dbReference type="Proteomes" id="UP000070700"/>
    </source>
</evidence>
<dbReference type="STRING" id="149040.A0A194XAY0"/>
<dbReference type="Proteomes" id="UP000070700">
    <property type="component" value="Unassembled WGS sequence"/>
</dbReference>
<protein>
    <recommendedName>
        <fullName evidence="5">CENP-V/GFA domain-containing protein</fullName>
    </recommendedName>
</protein>
<keyword evidence="4" id="KW-0456">Lyase</keyword>
<dbReference type="GO" id="GO:0016846">
    <property type="term" value="F:carbon-sulfur lyase activity"/>
    <property type="evidence" value="ECO:0007669"/>
    <property type="project" value="InterPro"/>
</dbReference>
<feature type="domain" description="CENP-V/GFA" evidence="5">
    <location>
        <begin position="34"/>
        <end position="153"/>
    </location>
</feature>
<dbReference type="KEGG" id="psco:LY89DRAFT_644742"/>
<evidence type="ECO:0000259" key="5">
    <source>
        <dbReference type="PROSITE" id="PS51891"/>
    </source>
</evidence>
<dbReference type="GeneID" id="28821568"/>
<keyword evidence="7" id="KW-1185">Reference proteome</keyword>
<organism evidence="6 7">
    <name type="scientific">Mollisia scopiformis</name>
    <name type="common">Conifer needle endophyte fungus</name>
    <name type="synonym">Phialocephala scopiformis</name>
    <dbReference type="NCBI Taxonomy" id="149040"/>
    <lineage>
        <taxon>Eukaryota</taxon>
        <taxon>Fungi</taxon>
        <taxon>Dikarya</taxon>
        <taxon>Ascomycota</taxon>
        <taxon>Pezizomycotina</taxon>
        <taxon>Leotiomycetes</taxon>
        <taxon>Helotiales</taxon>
        <taxon>Mollisiaceae</taxon>
        <taxon>Mollisia</taxon>
    </lineage>
</organism>
<reference evidence="6 7" key="1">
    <citation type="submission" date="2015-10" db="EMBL/GenBank/DDBJ databases">
        <title>Full genome of DAOMC 229536 Phialocephala scopiformis, a fungal endophyte of spruce producing the potent anti-insectan compound rugulosin.</title>
        <authorList>
            <consortium name="DOE Joint Genome Institute"/>
            <person name="Walker A.K."/>
            <person name="Frasz S.L."/>
            <person name="Seifert K.A."/>
            <person name="Miller J.D."/>
            <person name="Mondo S.J."/>
            <person name="Labutti K."/>
            <person name="Lipzen A."/>
            <person name="Dockter R."/>
            <person name="Kennedy M."/>
            <person name="Grigoriev I.V."/>
            <person name="Spatafora J.W."/>
        </authorList>
    </citation>
    <scope>NUCLEOTIDE SEQUENCE [LARGE SCALE GENOMIC DNA]</scope>
    <source>
        <strain evidence="6 7">CBS 120377</strain>
    </source>
</reference>
<keyword evidence="3" id="KW-0862">Zinc</keyword>
<evidence type="ECO:0000256" key="3">
    <source>
        <dbReference type="ARBA" id="ARBA00022833"/>
    </source>
</evidence>
<dbReference type="GO" id="GO:0046872">
    <property type="term" value="F:metal ion binding"/>
    <property type="evidence" value="ECO:0007669"/>
    <property type="project" value="UniProtKB-KW"/>
</dbReference>
<dbReference type="AlphaFoldDB" id="A0A194XAY0"/>